<dbReference type="RefSeq" id="WP_053083321.1">
    <property type="nucleotide sequence ID" value="NZ_LFVU01000028.1"/>
</dbReference>
<sequence>MSINNNFFQDEIFDTESFESSYYFPPVFSSSDDIVSDDVFDQFRGDSFIDSSIESDFERLDLGATVGTDIPTGTGAGAMGTGAMGTGTMGAGTNAGSSLIGLGVNPATSQGQPTTPFDQGMIQSYLRTQIGRIVRVEFLIGTNLLTDRTGVLNEVGINYIILTDASGAKVMADLYAIKFVTTAAQQAPGFTLPSQRP</sequence>
<gene>
    <name evidence="1" type="ORF">CLCY_1c01170</name>
</gene>
<keyword evidence="2" id="KW-1185">Reference proteome</keyword>
<accession>A0A0J8D9B8</accession>
<dbReference type="Proteomes" id="UP000036756">
    <property type="component" value="Unassembled WGS sequence"/>
</dbReference>
<dbReference type="OrthoDB" id="2087128at2"/>
<comment type="caution">
    <text evidence="1">The sequence shown here is derived from an EMBL/GenBank/DDBJ whole genome shotgun (WGS) entry which is preliminary data.</text>
</comment>
<dbReference type="AlphaFoldDB" id="A0A0J8D9B8"/>
<dbReference type="EMBL" id="LFVU01000028">
    <property type="protein sequence ID" value="KMT20883.1"/>
    <property type="molecule type" value="Genomic_DNA"/>
</dbReference>
<evidence type="ECO:0000313" key="2">
    <source>
        <dbReference type="Proteomes" id="UP000036756"/>
    </source>
</evidence>
<dbReference type="STRING" id="1121307.CLCY_1c01170"/>
<evidence type="ECO:0000313" key="1">
    <source>
        <dbReference type="EMBL" id="KMT20883.1"/>
    </source>
</evidence>
<proteinExistence type="predicted"/>
<protein>
    <submittedName>
        <fullName evidence="1">Uncharacterized protein</fullName>
    </submittedName>
</protein>
<name>A0A0J8D9B8_CLOCY</name>
<dbReference type="PATRIC" id="fig|1121307.3.peg.478"/>
<reference evidence="1 2" key="1">
    <citation type="submission" date="2015-06" db="EMBL/GenBank/DDBJ databases">
        <title>Draft genome sequence of the purine-degrading Clostridium cylindrosporum HC-1 (DSM 605).</title>
        <authorList>
            <person name="Poehlein A."/>
            <person name="Schiel-Bengelsdorf B."/>
            <person name="Bengelsdorf F."/>
            <person name="Daniel R."/>
            <person name="Duerre P."/>
        </authorList>
    </citation>
    <scope>NUCLEOTIDE SEQUENCE [LARGE SCALE GENOMIC DNA]</scope>
    <source>
        <strain evidence="1 2">DSM 605</strain>
    </source>
</reference>
<organism evidence="1 2">
    <name type="scientific">Clostridium cylindrosporum DSM 605</name>
    <dbReference type="NCBI Taxonomy" id="1121307"/>
    <lineage>
        <taxon>Bacteria</taxon>
        <taxon>Bacillati</taxon>
        <taxon>Bacillota</taxon>
        <taxon>Clostridia</taxon>
        <taxon>Eubacteriales</taxon>
        <taxon>Clostridiaceae</taxon>
        <taxon>Clostridium</taxon>
    </lineage>
</organism>